<gene>
    <name evidence="2" type="ORF">BT62DRAFT_1010233</name>
</gene>
<reference evidence="2" key="1">
    <citation type="submission" date="2020-11" db="EMBL/GenBank/DDBJ databases">
        <title>Adaptations for nitrogen fixation in a non-lichenized fungal sporocarp promotes dispersal by wood-feeding termites.</title>
        <authorList>
            <consortium name="DOE Joint Genome Institute"/>
            <person name="Koch R.A."/>
            <person name="Yoon G."/>
            <person name="Arayal U."/>
            <person name="Lail K."/>
            <person name="Amirebrahimi M."/>
            <person name="Labutti K."/>
            <person name="Lipzen A."/>
            <person name="Riley R."/>
            <person name="Barry K."/>
            <person name="Henrissat B."/>
            <person name="Grigoriev I.V."/>
            <person name="Herr J.R."/>
            <person name="Aime M.C."/>
        </authorList>
    </citation>
    <scope>NUCLEOTIDE SEQUENCE</scope>
    <source>
        <strain evidence="2">MCA 3950</strain>
    </source>
</reference>
<evidence type="ECO:0000256" key="1">
    <source>
        <dbReference type="SAM" id="MobiDB-lite"/>
    </source>
</evidence>
<dbReference type="AlphaFoldDB" id="A0A9P7VL41"/>
<dbReference type="RefSeq" id="XP_043036122.1">
    <property type="nucleotide sequence ID" value="XM_043177627.1"/>
</dbReference>
<accession>A0A9P7VL41</accession>
<evidence type="ECO:0000313" key="2">
    <source>
        <dbReference type="EMBL" id="KAG7442622.1"/>
    </source>
</evidence>
<dbReference type="EMBL" id="MU250550">
    <property type="protein sequence ID" value="KAG7442622.1"/>
    <property type="molecule type" value="Genomic_DNA"/>
</dbReference>
<proteinExistence type="predicted"/>
<organism evidence="2 3">
    <name type="scientific">Guyanagaster necrorhizus</name>
    <dbReference type="NCBI Taxonomy" id="856835"/>
    <lineage>
        <taxon>Eukaryota</taxon>
        <taxon>Fungi</taxon>
        <taxon>Dikarya</taxon>
        <taxon>Basidiomycota</taxon>
        <taxon>Agaricomycotina</taxon>
        <taxon>Agaricomycetes</taxon>
        <taxon>Agaricomycetidae</taxon>
        <taxon>Agaricales</taxon>
        <taxon>Marasmiineae</taxon>
        <taxon>Physalacriaceae</taxon>
        <taxon>Guyanagaster</taxon>
    </lineage>
</organism>
<protein>
    <submittedName>
        <fullName evidence="2">Uncharacterized protein</fullName>
    </submittedName>
</protein>
<keyword evidence="3" id="KW-1185">Reference proteome</keyword>
<dbReference type="Proteomes" id="UP000812287">
    <property type="component" value="Unassembled WGS sequence"/>
</dbReference>
<comment type="caution">
    <text evidence="2">The sequence shown here is derived from an EMBL/GenBank/DDBJ whole genome shotgun (WGS) entry which is preliminary data.</text>
</comment>
<name>A0A9P7VL41_9AGAR</name>
<feature type="region of interest" description="Disordered" evidence="1">
    <location>
        <begin position="14"/>
        <end position="35"/>
    </location>
</feature>
<dbReference type="GeneID" id="66099914"/>
<evidence type="ECO:0000313" key="3">
    <source>
        <dbReference type="Proteomes" id="UP000812287"/>
    </source>
</evidence>
<sequence length="144" mass="16120">MQYLPPHLTLLSSSQTTSQMTIPSMDANPSLHRQSKRPIRARPFYESHRYVLSAFIYSAVVAVPRSGIGRLPEPPGLRSRDSSHGGRLGGISLFDTSFVLLGIIRTRNVARWTRILEFLTVQLALDAKIGKLFGLNVIAEYELR</sequence>